<dbReference type="GO" id="GO:0043103">
    <property type="term" value="P:hypoxanthine salvage"/>
    <property type="evidence" value="ECO:0007669"/>
    <property type="project" value="TreeGrafter"/>
</dbReference>
<keyword evidence="7" id="KW-0378">Hydrolase</keyword>
<evidence type="ECO:0000313" key="11">
    <source>
        <dbReference type="Proteomes" id="UP000311919"/>
    </source>
</evidence>
<dbReference type="PANTHER" id="PTHR11409:SF43">
    <property type="entry name" value="ADENOSINE DEAMINASE"/>
    <property type="match status" value="1"/>
</dbReference>
<comment type="subcellular location">
    <subcellularLocation>
        <location evidence="2">Cell membrane</location>
        <topology evidence="2">Peripheral membrane protein</topology>
        <orientation evidence="2">Extracellular side</orientation>
    </subcellularLocation>
</comment>
<reference evidence="10 11" key="1">
    <citation type="submission" date="2019-03" db="EMBL/GenBank/DDBJ databases">
        <title>An improved genome assembly of the fluke Schistosoma japonicum.</title>
        <authorList>
            <person name="Hu W."/>
            <person name="Luo F."/>
            <person name="Yin M."/>
            <person name="Mo X."/>
            <person name="Sun C."/>
            <person name="Wu Q."/>
            <person name="Zhu B."/>
            <person name="Xiang M."/>
            <person name="Wang J."/>
            <person name="Wang Y."/>
            <person name="Zhang T."/>
            <person name="Xu B."/>
            <person name="Zheng H."/>
            <person name="Feng Z."/>
        </authorList>
    </citation>
    <scope>NUCLEOTIDE SEQUENCE [LARGE SCALE GENOMIC DNA]</scope>
    <source>
        <strain evidence="10">HuSjv2</strain>
        <tissue evidence="10">Worms</tissue>
    </source>
</reference>
<dbReference type="OrthoDB" id="272271at2759"/>
<evidence type="ECO:0000256" key="1">
    <source>
        <dbReference type="ARBA" id="ARBA00001947"/>
    </source>
</evidence>
<dbReference type="NCBIfam" id="TIGR01430">
    <property type="entry name" value="aden_deam"/>
    <property type="match status" value="1"/>
</dbReference>
<keyword evidence="11" id="KW-1185">Reference proteome</keyword>
<evidence type="ECO:0000313" key="10">
    <source>
        <dbReference type="EMBL" id="TNN08529.1"/>
    </source>
</evidence>
<evidence type="ECO:0000256" key="7">
    <source>
        <dbReference type="ARBA" id="ARBA00022801"/>
    </source>
</evidence>
<dbReference type="InterPro" id="IPR006650">
    <property type="entry name" value="A/AMP_deam_AS"/>
</dbReference>
<dbReference type="GO" id="GO:0009897">
    <property type="term" value="C:external side of plasma membrane"/>
    <property type="evidence" value="ECO:0007669"/>
    <property type="project" value="TreeGrafter"/>
</dbReference>
<comment type="caution">
    <text evidence="10">The sequence shown here is derived from an EMBL/GenBank/DDBJ whole genome shotgun (WGS) entry which is preliminary data.</text>
</comment>
<dbReference type="GO" id="GO:0006154">
    <property type="term" value="P:adenosine catabolic process"/>
    <property type="evidence" value="ECO:0007669"/>
    <property type="project" value="TreeGrafter"/>
</dbReference>
<dbReference type="GO" id="GO:0046872">
    <property type="term" value="F:metal ion binding"/>
    <property type="evidence" value="ECO:0007669"/>
    <property type="project" value="UniProtKB-KW"/>
</dbReference>
<dbReference type="InterPro" id="IPR001365">
    <property type="entry name" value="A_deaminase_dom"/>
</dbReference>
<dbReference type="STRING" id="6182.A0A4Z2CWA3"/>
<protein>
    <recommendedName>
        <fullName evidence="5">Adenosine deaminase</fullName>
        <ecNumber evidence="4">3.5.4.4</ecNumber>
    </recommendedName>
</protein>
<dbReference type="InterPro" id="IPR032466">
    <property type="entry name" value="Metal_Hydrolase"/>
</dbReference>
<dbReference type="AlphaFoldDB" id="A0A4Z2CWA3"/>
<dbReference type="GO" id="GO:0004000">
    <property type="term" value="F:adenosine deaminase activity"/>
    <property type="evidence" value="ECO:0007669"/>
    <property type="project" value="TreeGrafter"/>
</dbReference>
<dbReference type="Gene3D" id="3.20.20.140">
    <property type="entry name" value="Metal-dependent hydrolases"/>
    <property type="match status" value="1"/>
</dbReference>
<feature type="domain" description="Adenosine deaminase" evidence="9">
    <location>
        <begin position="35"/>
        <end position="361"/>
    </location>
</feature>
<dbReference type="EMBL" id="SKCS01000407">
    <property type="protein sequence ID" value="TNN08529.1"/>
    <property type="molecule type" value="Genomic_DNA"/>
</dbReference>
<dbReference type="GO" id="GO:0009168">
    <property type="term" value="P:purine ribonucleoside monophosphate biosynthetic process"/>
    <property type="evidence" value="ECO:0007669"/>
    <property type="project" value="InterPro"/>
</dbReference>
<comment type="similarity">
    <text evidence="3">Belongs to the metallo-dependent hydrolases superfamily. Adenosine and AMP deaminases family.</text>
</comment>
<proteinExistence type="inferred from homology"/>
<dbReference type="PANTHER" id="PTHR11409">
    <property type="entry name" value="ADENOSINE DEAMINASE"/>
    <property type="match status" value="1"/>
</dbReference>
<gene>
    <name evidence="10" type="ORF">EWB00_006963</name>
</gene>
<sequence length="376" mass="42568">MKFILVFLYRKTKLFAETFLSVSVMWLPLDLFGINLHVHLDGSIRPETLFELSNDKISKPQFKTLEELKDKLTPKKPHSLKDFLKAFEIIIPLIAGKKEVLARICEEFVEDCVQRGGLCYAETRYCPFLLADSRFNAEEVLKTILDSLNRASKKHGIEVRSILSIMRHMPETASETLELAKNYQPHGVVAIDVAGDDSVLKSQRLPNEIVQTFEEAKKAGIHRTVHVGENSPASSVYEAVNILHAERIGHGYHILDDEKAYKSLLQAGVHFEVCPSSSFVTGSVDSKILNNHPVHRFIEDKANFSINTDDPTLTERWDLQEAQYCLETLGIKPSQLINANYNAAMSAFLTTSEKEILISHINIRSRNRIIEIHSKT</sequence>
<dbReference type="InterPro" id="IPR006330">
    <property type="entry name" value="Ado/ade_deaminase"/>
</dbReference>
<keyword evidence="6" id="KW-0479">Metal-binding</keyword>
<dbReference type="GO" id="GO:0060169">
    <property type="term" value="P:negative regulation of adenosine receptor signaling pathway"/>
    <property type="evidence" value="ECO:0007669"/>
    <property type="project" value="TreeGrafter"/>
</dbReference>
<dbReference type="Proteomes" id="UP000311919">
    <property type="component" value="Unassembled WGS sequence"/>
</dbReference>
<keyword evidence="8" id="KW-0862">Zinc</keyword>
<dbReference type="GO" id="GO:0005829">
    <property type="term" value="C:cytosol"/>
    <property type="evidence" value="ECO:0007669"/>
    <property type="project" value="TreeGrafter"/>
</dbReference>
<evidence type="ECO:0000256" key="6">
    <source>
        <dbReference type="ARBA" id="ARBA00022723"/>
    </source>
</evidence>
<dbReference type="GO" id="GO:0046103">
    <property type="term" value="P:inosine biosynthetic process"/>
    <property type="evidence" value="ECO:0007669"/>
    <property type="project" value="TreeGrafter"/>
</dbReference>
<evidence type="ECO:0000259" key="9">
    <source>
        <dbReference type="Pfam" id="PF00962"/>
    </source>
</evidence>
<evidence type="ECO:0000256" key="5">
    <source>
        <dbReference type="ARBA" id="ARBA00018099"/>
    </source>
</evidence>
<comment type="cofactor">
    <cofactor evidence="1">
        <name>Zn(2+)</name>
        <dbReference type="ChEBI" id="CHEBI:29105"/>
    </cofactor>
</comment>
<evidence type="ECO:0000256" key="2">
    <source>
        <dbReference type="ARBA" id="ARBA00004296"/>
    </source>
</evidence>
<dbReference type="Pfam" id="PF00962">
    <property type="entry name" value="A_deaminase"/>
    <property type="match status" value="1"/>
</dbReference>
<evidence type="ECO:0000256" key="3">
    <source>
        <dbReference type="ARBA" id="ARBA00006676"/>
    </source>
</evidence>
<dbReference type="PROSITE" id="PS00485">
    <property type="entry name" value="A_DEAMINASE"/>
    <property type="match status" value="1"/>
</dbReference>
<evidence type="ECO:0000256" key="4">
    <source>
        <dbReference type="ARBA" id="ARBA00012784"/>
    </source>
</evidence>
<organism evidence="10 11">
    <name type="scientific">Schistosoma japonicum</name>
    <name type="common">Blood fluke</name>
    <dbReference type="NCBI Taxonomy" id="6182"/>
    <lineage>
        <taxon>Eukaryota</taxon>
        <taxon>Metazoa</taxon>
        <taxon>Spiralia</taxon>
        <taxon>Lophotrochozoa</taxon>
        <taxon>Platyhelminthes</taxon>
        <taxon>Trematoda</taxon>
        <taxon>Digenea</taxon>
        <taxon>Strigeidida</taxon>
        <taxon>Schistosomatoidea</taxon>
        <taxon>Schistosomatidae</taxon>
        <taxon>Schistosoma</taxon>
    </lineage>
</organism>
<name>A0A4Z2CWA3_SCHJA</name>
<dbReference type="SUPFAM" id="SSF51556">
    <property type="entry name" value="Metallo-dependent hydrolases"/>
    <property type="match status" value="1"/>
</dbReference>
<evidence type="ECO:0000256" key="8">
    <source>
        <dbReference type="ARBA" id="ARBA00022833"/>
    </source>
</evidence>
<dbReference type="EC" id="3.5.4.4" evidence="4"/>
<accession>A0A4Z2CWA3</accession>